<evidence type="ECO:0000313" key="2">
    <source>
        <dbReference type="EMBL" id="VUF12191.1"/>
    </source>
</evidence>
<keyword evidence="4" id="KW-1185">Reference proteome</keyword>
<dbReference type="AlphaFoldDB" id="A0A564FXR6"/>
<evidence type="ECO:0000313" key="1">
    <source>
        <dbReference type="EMBL" id="GJD58407.1"/>
    </source>
</evidence>
<proteinExistence type="predicted"/>
<evidence type="ECO:0000313" key="4">
    <source>
        <dbReference type="Proteomes" id="UP001055303"/>
    </source>
</evidence>
<organism evidence="2 3">
    <name type="scientific">Methylobacterium dankookense</name>
    <dbReference type="NCBI Taxonomy" id="560405"/>
    <lineage>
        <taxon>Bacteria</taxon>
        <taxon>Pseudomonadati</taxon>
        <taxon>Pseudomonadota</taxon>
        <taxon>Alphaproteobacteria</taxon>
        <taxon>Hyphomicrobiales</taxon>
        <taxon>Methylobacteriaceae</taxon>
        <taxon>Methylobacterium</taxon>
    </lineage>
</organism>
<name>A0A564FXR6_9HYPH</name>
<dbReference type="OrthoDB" id="9814421at2"/>
<dbReference type="EMBL" id="BPQI01000147">
    <property type="protein sequence ID" value="GJD58407.1"/>
    <property type="molecule type" value="Genomic_DNA"/>
</dbReference>
<accession>A0A564FXR6</accession>
<reference evidence="1" key="2">
    <citation type="journal article" date="2021" name="Front. Microbiol.">
        <title>Comprehensive Comparative Genomics and Phenotyping of Methylobacterium Species.</title>
        <authorList>
            <person name="Alessa O."/>
            <person name="Ogura Y."/>
            <person name="Fujitani Y."/>
            <person name="Takami H."/>
            <person name="Hayashi T."/>
            <person name="Sahin N."/>
            <person name="Tani A."/>
        </authorList>
    </citation>
    <scope>NUCLEOTIDE SEQUENCE</scope>
    <source>
        <strain evidence="1">DSM 22415</strain>
    </source>
</reference>
<reference evidence="1" key="3">
    <citation type="submission" date="2021-08" db="EMBL/GenBank/DDBJ databases">
        <authorList>
            <person name="Tani A."/>
            <person name="Ola A."/>
            <person name="Ogura Y."/>
            <person name="Katsura K."/>
            <person name="Hayashi T."/>
        </authorList>
    </citation>
    <scope>NUCLEOTIDE SEQUENCE</scope>
    <source>
        <strain evidence="1">DSM 22415</strain>
    </source>
</reference>
<dbReference type="Pfam" id="PF07704">
    <property type="entry name" value="PSK_trans_fac"/>
    <property type="match status" value="1"/>
</dbReference>
<gene>
    <name evidence="1" type="ORF">IFDJLNFL_4327</name>
    <name evidence="2" type="ORF">MTDSW087_01880</name>
</gene>
<dbReference type="EMBL" id="CABFVH010000008">
    <property type="protein sequence ID" value="VUF12191.1"/>
    <property type="molecule type" value="Genomic_DNA"/>
</dbReference>
<dbReference type="RefSeq" id="WP_144763076.1">
    <property type="nucleotide sequence ID" value="NZ_BPQI01000147.1"/>
</dbReference>
<evidence type="ECO:0000313" key="3">
    <source>
        <dbReference type="Proteomes" id="UP000401717"/>
    </source>
</evidence>
<sequence length="78" mass="9123">MALHIRDDETDRLVRTLAERRRIPLTEAVKLAVRNELRREDEKASLWERLKPLHERVAARPSTGLVADKAFYDSLNDE</sequence>
<dbReference type="Proteomes" id="UP001055303">
    <property type="component" value="Unassembled WGS sequence"/>
</dbReference>
<protein>
    <recommendedName>
        <fullName evidence="5">Antitoxin VapB</fullName>
    </recommendedName>
</protein>
<dbReference type="InterPro" id="IPR011660">
    <property type="entry name" value="VapB-like"/>
</dbReference>
<evidence type="ECO:0008006" key="5">
    <source>
        <dbReference type="Google" id="ProtNLM"/>
    </source>
</evidence>
<dbReference type="Proteomes" id="UP000401717">
    <property type="component" value="Unassembled WGS sequence"/>
</dbReference>
<reference evidence="2 3" key="1">
    <citation type="submission" date="2019-06" db="EMBL/GenBank/DDBJ databases">
        <authorList>
            <person name="Rodrigo-Torres L."/>
            <person name="Arahal R. D."/>
            <person name="Lucena T."/>
        </authorList>
    </citation>
    <scope>NUCLEOTIDE SEQUENCE [LARGE SCALE GENOMIC DNA]</scope>
    <source>
        <strain evidence="2 3">SW08-7</strain>
    </source>
</reference>